<proteinExistence type="predicted"/>
<organism evidence="2 3">
    <name type="scientific">Acer saccharum</name>
    <name type="common">Sugar maple</name>
    <dbReference type="NCBI Taxonomy" id="4024"/>
    <lineage>
        <taxon>Eukaryota</taxon>
        <taxon>Viridiplantae</taxon>
        <taxon>Streptophyta</taxon>
        <taxon>Embryophyta</taxon>
        <taxon>Tracheophyta</taxon>
        <taxon>Spermatophyta</taxon>
        <taxon>Magnoliopsida</taxon>
        <taxon>eudicotyledons</taxon>
        <taxon>Gunneridae</taxon>
        <taxon>Pentapetalae</taxon>
        <taxon>rosids</taxon>
        <taxon>malvids</taxon>
        <taxon>Sapindales</taxon>
        <taxon>Sapindaceae</taxon>
        <taxon>Hippocastanoideae</taxon>
        <taxon>Acereae</taxon>
        <taxon>Acer</taxon>
    </lineage>
</organism>
<evidence type="ECO:0000313" key="3">
    <source>
        <dbReference type="Proteomes" id="UP001168877"/>
    </source>
</evidence>
<keyword evidence="3" id="KW-1185">Reference proteome</keyword>
<feature type="compositionally biased region" description="Basic and acidic residues" evidence="1">
    <location>
        <begin position="24"/>
        <end position="33"/>
    </location>
</feature>
<dbReference type="EMBL" id="JAUESC010000386">
    <property type="protein sequence ID" value="KAK0576835.1"/>
    <property type="molecule type" value="Genomic_DNA"/>
</dbReference>
<reference evidence="2" key="2">
    <citation type="submission" date="2023-06" db="EMBL/GenBank/DDBJ databases">
        <authorList>
            <person name="Swenson N.G."/>
            <person name="Wegrzyn J.L."/>
            <person name="Mcevoy S.L."/>
        </authorList>
    </citation>
    <scope>NUCLEOTIDE SEQUENCE</scope>
    <source>
        <strain evidence="2">NS2018</strain>
        <tissue evidence="2">Leaf</tissue>
    </source>
</reference>
<feature type="region of interest" description="Disordered" evidence="1">
    <location>
        <begin position="72"/>
        <end position="116"/>
    </location>
</feature>
<dbReference type="AlphaFoldDB" id="A0AA39VE63"/>
<sequence>MDKQAQKQMAHPPLPPTGSTQRQSRVDKEKDDGIVATPSAPSTKQGFSVMGAVIIRNNEGKVLTGPRFKKEKAGRVAHNYHKPSRGGPASYEGRGSRPWPQGGRGASTFKLRGMRC</sequence>
<name>A0AA39VE63_ACESA</name>
<evidence type="ECO:0000313" key="2">
    <source>
        <dbReference type="EMBL" id="KAK0576835.1"/>
    </source>
</evidence>
<comment type="caution">
    <text evidence="2">The sequence shown here is derived from an EMBL/GenBank/DDBJ whole genome shotgun (WGS) entry which is preliminary data.</text>
</comment>
<dbReference type="Proteomes" id="UP001168877">
    <property type="component" value="Unassembled WGS sequence"/>
</dbReference>
<protein>
    <submittedName>
        <fullName evidence="2">Uncharacterized protein</fullName>
    </submittedName>
</protein>
<reference evidence="2" key="1">
    <citation type="journal article" date="2022" name="Plant J.">
        <title>Strategies of tolerance reflected in two North American maple genomes.</title>
        <authorList>
            <person name="McEvoy S.L."/>
            <person name="Sezen U.U."/>
            <person name="Trouern-Trend A."/>
            <person name="McMahon S.M."/>
            <person name="Schaberg P.G."/>
            <person name="Yang J."/>
            <person name="Wegrzyn J.L."/>
            <person name="Swenson N.G."/>
        </authorList>
    </citation>
    <scope>NUCLEOTIDE SEQUENCE</scope>
    <source>
        <strain evidence="2">NS2018</strain>
    </source>
</reference>
<feature type="region of interest" description="Disordered" evidence="1">
    <location>
        <begin position="1"/>
        <end position="45"/>
    </location>
</feature>
<evidence type="ECO:0000256" key="1">
    <source>
        <dbReference type="SAM" id="MobiDB-lite"/>
    </source>
</evidence>
<accession>A0AA39VE63</accession>
<gene>
    <name evidence="2" type="ORF">LWI29_024051</name>
</gene>